<dbReference type="FunFam" id="2.70.70.10:FF:000013">
    <property type="entry name" value="Peptidase family M23"/>
    <property type="match status" value="1"/>
</dbReference>
<dbReference type="GO" id="GO:0004222">
    <property type="term" value="F:metalloendopeptidase activity"/>
    <property type="evidence" value="ECO:0007669"/>
    <property type="project" value="TreeGrafter"/>
</dbReference>
<evidence type="ECO:0000313" key="4">
    <source>
        <dbReference type="Proteomes" id="UP000281955"/>
    </source>
</evidence>
<sequence>MSARRRPAGKHRRPGKHRRASTSPSPTVLLGTAVVATAAAALLTGPSSQALGDVKRPGSTGTTALGLGLARAAAAVPSPTASPTPSATPSTTPKARTKAAARSGRSAGAAKRSTRASRGGERGDLLEAPLAPQWVKPVERYTLTAHFGEGGGLWSHGHTGQDFAAPTGTPVKAAGAGVVVSTERAGAYGNRIVLHHSDGTETWYCHLSAFQVEPGDAVEAGQVIGRVGSTGNTTGPHLHFEVRPGGGDAIDPMPWLRAHGVRV</sequence>
<dbReference type="CDD" id="cd12797">
    <property type="entry name" value="M23_peptidase"/>
    <property type="match status" value="1"/>
</dbReference>
<dbReference type="Gene3D" id="2.70.70.10">
    <property type="entry name" value="Glucose Permease (Domain IIA)"/>
    <property type="match status" value="1"/>
</dbReference>
<dbReference type="InterPro" id="IPR011055">
    <property type="entry name" value="Dup_hybrid_motif"/>
</dbReference>
<dbReference type="InParanoid" id="A0A420XLD8"/>
<accession>A0A420XLD8</accession>
<evidence type="ECO:0000259" key="2">
    <source>
        <dbReference type="Pfam" id="PF01551"/>
    </source>
</evidence>
<feature type="compositionally biased region" description="Basic residues" evidence="1">
    <location>
        <begin position="1"/>
        <end position="20"/>
    </location>
</feature>
<feature type="region of interest" description="Disordered" evidence="1">
    <location>
        <begin position="45"/>
        <end position="125"/>
    </location>
</feature>
<dbReference type="EMBL" id="RBWV01000015">
    <property type="protein sequence ID" value="RKS69346.1"/>
    <property type="molecule type" value="Genomic_DNA"/>
</dbReference>
<feature type="domain" description="M23ase beta-sheet core" evidence="2">
    <location>
        <begin position="157"/>
        <end position="252"/>
    </location>
</feature>
<feature type="compositionally biased region" description="Low complexity" evidence="1">
    <location>
        <begin position="59"/>
        <end position="111"/>
    </location>
</feature>
<reference evidence="3 4" key="1">
    <citation type="submission" date="2018-10" db="EMBL/GenBank/DDBJ databases">
        <title>Genomic Encyclopedia of Archaeal and Bacterial Type Strains, Phase II (KMG-II): from individual species to whole genera.</title>
        <authorList>
            <person name="Goeker M."/>
        </authorList>
    </citation>
    <scope>NUCLEOTIDE SEQUENCE [LARGE SCALE GENOMIC DNA]</scope>
    <source>
        <strain evidence="3 4">RP-AC37</strain>
    </source>
</reference>
<dbReference type="Proteomes" id="UP000281955">
    <property type="component" value="Unassembled WGS sequence"/>
</dbReference>
<keyword evidence="3" id="KW-0378">Hydrolase</keyword>
<dbReference type="InterPro" id="IPR016047">
    <property type="entry name" value="M23ase_b-sheet_dom"/>
</dbReference>
<evidence type="ECO:0000313" key="3">
    <source>
        <dbReference type="EMBL" id="RKS69346.1"/>
    </source>
</evidence>
<protein>
    <submittedName>
        <fullName evidence="3">Murein DD-endopeptidase MepM/ murein hydrolase activator NlpD</fullName>
    </submittedName>
</protein>
<dbReference type="Pfam" id="PF01551">
    <property type="entry name" value="Peptidase_M23"/>
    <property type="match status" value="1"/>
</dbReference>
<dbReference type="PANTHER" id="PTHR21666">
    <property type="entry name" value="PEPTIDASE-RELATED"/>
    <property type="match status" value="1"/>
</dbReference>
<dbReference type="RefSeq" id="WP_269203930.1">
    <property type="nucleotide sequence ID" value="NZ_RBWV01000015.1"/>
</dbReference>
<comment type="caution">
    <text evidence="3">The sequence shown here is derived from an EMBL/GenBank/DDBJ whole genome shotgun (WGS) entry which is preliminary data.</text>
</comment>
<name>A0A420XLD8_9ACTN</name>
<organism evidence="3 4">
    <name type="scientific">Motilibacter peucedani</name>
    <dbReference type="NCBI Taxonomy" id="598650"/>
    <lineage>
        <taxon>Bacteria</taxon>
        <taxon>Bacillati</taxon>
        <taxon>Actinomycetota</taxon>
        <taxon>Actinomycetes</taxon>
        <taxon>Motilibacterales</taxon>
        <taxon>Motilibacteraceae</taxon>
        <taxon>Motilibacter</taxon>
    </lineage>
</organism>
<gene>
    <name evidence="3" type="ORF">CLV35_3523</name>
</gene>
<dbReference type="SUPFAM" id="SSF51261">
    <property type="entry name" value="Duplicated hybrid motif"/>
    <property type="match status" value="1"/>
</dbReference>
<dbReference type="InterPro" id="IPR050570">
    <property type="entry name" value="Cell_wall_metabolism_enzyme"/>
</dbReference>
<proteinExistence type="predicted"/>
<feature type="region of interest" description="Disordered" evidence="1">
    <location>
        <begin position="1"/>
        <end position="28"/>
    </location>
</feature>
<dbReference type="AlphaFoldDB" id="A0A420XLD8"/>
<keyword evidence="4" id="KW-1185">Reference proteome</keyword>
<dbReference type="PANTHER" id="PTHR21666:SF270">
    <property type="entry name" value="MUREIN HYDROLASE ACTIVATOR ENVC"/>
    <property type="match status" value="1"/>
</dbReference>
<evidence type="ECO:0000256" key="1">
    <source>
        <dbReference type="SAM" id="MobiDB-lite"/>
    </source>
</evidence>